<proteinExistence type="predicted"/>
<dbReference type="EMBL" id="BONU01000001">
    <property type="protein sequence ID" value="GIG71866.1"/>
    <property type="molecule type" value="Genomic_DNA"/>
</dbReference>
<feature type="compositionally biased region" description="Basic and acidic residues" evidence="1">
    <location>
        <begin position="1"/>
        <end position="20"/>
    </location>
</feature>
<sequence>MTRDRDPSGRPRQARPRDATGRPLRYGDPGGVEPVPEEPLPPAEALALAQSLLDSGRAFAAHEVLEAAWKAAPDDERELWQGLAQVCVGITHAQRGNVAGSARLLGRGVERLRPYAEQPPHGIDVAGVLAWHDRHAADAAAVAPPRLSRG</sequence>
<dbReference type="Proteomes" id="UP000653674">
    <property type="component" value="Unassembled WGS sequence"/>
</dbReference>
<gene>
    <name evidence="2" type="ORF">Pfl04_02700</name>
</gene>
<keyword evidence="3" id="KW-1185">Reference proteome</keyword>
<organism evidence="2 3">
    <name type="scientific">Planosporangium flavigriseum</name>
    <dbReference type="NCBI Taxonomy" id="373681"/>
    <lineage>
        <taxon>Bacteria</taxon>
        <taxon>Bacillati</taxon>
        <taxon>Actinomycetota</taxon>
        <taxon>Actinomycetes</taxon>
        <taxon>Micromonosporales</taxon>
        <taxon>Micromonosporaceae</taxon>
        <taxon>Planosporangium</taxon>
    </lineage>
</organism>
<evidence type="ECO:0000313" key="3">
    <source>
        <dbReference type="Proteomes" id="UP000653674"/>
    </source>
</evidence>
<dbReference type="RefSeq" id="WP_168076493.1">
    <property type="nucleotide sequence ID" value="NZ_BAAAQJ010000026.1"/>
</dbReference>
<dbReference type="Pfam" id="PF03745">
    <property type="entry name" value="DUF309"/>
    <property type="match status" value="1"/>
</dbReference>
<dbReference type="InterPro" id="IPR023203">
    <property type="entry name" value="TTHA0068_sf"/>
</dbReference>
<evidence type="ECO:0000313" key="2">
    <source>
        <dbReference type="EMBL" id="GIG71866.1"/>
    </source>
</evidence>
<dbReference type="PANTHER" id="PTHR34796">
    <property type="entry name" value="EXPRESSED PROTEIN"/>
    <property type="match status" value="1"/>
</dbReference>
<dbReference type="InterPro" id="IPR005500">
    <property type="entry name" value="DUF309"/>
</dbReference>
<dbReference type="SUPFAM" id="SSF140663">
    <property type="entry name" value="TTHA0068-like"/>
    <property type="match status" value="1"/>
</dbReference>
<accession>A0A8J3PJ31</accession>
<feature type="region of interest" description="Disordered" evidence="1">
    <location>
        <begin position="1"/>
        <end position="41"/>
    </location>
</feature>
<evidence type="ECO:0000256" key="1">
    <source>
        <dbReference type="SAM" id="MobiDB-lite"/>
    </source>
</evidence>
<reference evidence="2" key="1">
    <citation type="submission" date="2021-01" db="EMBL/GenBank/DDBJ databases">
        <title>Whole genome shotgun sequence of Planosporangium flavigriseum NBRC 105377.</title>
        <authorList>
            <person name="Komaki H."/>
            <person name="Tamura T."/>
        </authorList>
    </citation>
    <scope>NUCLEOTIDE SEQUENCE</scope>
    <source>
        <strain evidence="2">NBRC 105377</strain>
    </source>
</reference>
<dbReference type="Gene3D" id="1.10.3450.10">
    <property type="entry name" value="TTHA0068-like"/>
    <property type="match status" value="1"/>
</dbReference>
<name>A0A8J3PJ31_9ACTN</name>
<dbReference type="PANTHER" id="PTHR34796:SF1">
    <property type="entry name" value="EXPRESSED PROTEIN"/>
    <property type="match status" value="1"/>
</dbReference>
<dbReference type="AlphaFoldDB" id="A0A8J3PJ31"/>
<evidence type="ECO:0008006" key="4">
    <source>
        <dbReference type="Google" id="ProtNLM"/>
    </source>
</evidence>
<protein>
    <recommendedName>
        <fullName evidence="4">DUF309 domain-containing protein</fullName>
    </recommendedName>
</protein>
<comment type="caution">
    <text evidence="2">The sequence shown here is derived from an EMBL/GenBank/DDBJ whole genome shotgun (WGS) entry which is preliminary data.</text>
</comment>